<protein>
    <submittedName>
        <fullName evidence="1">Uncharacterized protein</fullName>
    </submittedName>
</protein>
<comment type="caution">
    <text evidence="1">The sequence shown here is derived from an EMBL/GenBank/DDBJ whole genome shotgun (WGS) entry which is preliminary data.</text>
</comment>
<evidence type="ECO:0000313" key="1">
    <source>
        <dbReference type="EMBL" id="KAK5650089.1"/>
    </source>
</evidence>
<evidence type="ECO:0000313" key="2">
    <source>
        <dbReference type="Proteomes" id="UP001329430"/>
    </source>
</evidence>
<organism evidence="1 2">
    <name type="scientific">Pyrocoelia pectoralis</name>
    <dbReference type="NCBI Taxonomy" id="417401"/>
    <lineage>
        <taxon>Eukaryota</taxon>
        <taxon>Metazoa</taxon>
        <taxon>Ecdysozoa</taxon>
        <taxon>Arthropoda</taxon>
        <taxon>Hexapoda</taxon>
        <taxon>Insecta</taxon>
        <taxon>Pterygota</taxon>
        <taxon>Neoptera</taxon>
        <taxon>Endopterygota</taxon>
        <taxon>Coleoptera</taxon>
        <taxon>Polyphaga</taxon>
        <taxon>Elateriformia</taxon>
        <taxon>Elateroidea</taxon>
        <taxon>Lampyridae</taxon>
        <taxon>Lampyrinae</taxon>
        <taxon>Pyrocoelia</taxon>
    </lineage>
</organism>
<sequence>MNLNVMQAKSQTSKIRNVSTIELKNTILTHCRKRNDAWGLEVQKRLCTEIDLVAAEAKYHANGFSRFLKQKSYEKSGRPLDIECEEAFENLCYDIQNDNENCQFSIKELQKKLVSYLPENVTPWSEKNLKFRLVGKLKNSAIITEVPGKQAVVCLKNKCDELVNDEWMKNNTTTEEERLKVIKAAAQILKEDIRTMVCDVDTYPSVDDVRLGGENQFPNSLNVFFNELITKGKNRDIKINALKNFVTSSVRVKSFISPLMLSLGIHLHRKYASRYLIDLLSKIGVSVPYSECLAFENSAITNNKDNVPEDSFIQFVFDNADFNIRTIDGHGTFHSMGGIMCISPSNISTVPTFQRQNTRKLSDVIRKCILFSDIT</sequence>
<reference evidence="1 2" key="1">
    <citation type="journal article" date="2024" name="Insects">
        <title>An Improved Chromosome-Level Genome Assembly of the Firefly Pyrocoelia pectoralis.</title>
        <authorList>
            <person name="Fu X."/>
            <person name="Meyer-Rochow V.B."/>
            <person name="Ballantyne L."/>
            <person name="Zhu X."/>
        </authorList>
    </citation>
    <scope>NUCLEOTIDE SEQUENCE [LARGE SCALE GENOMIC DNA]</scope>
    <source>
        <strain evidence="1">XCY_ONT2</strain>
    </source>
</reference>
<name>A0AAN7VX57_9COLE</name>
<dbReference type="PANTHER" id="PTHR47018:SF4">
    <property type="match status" value="1"/>
</dbReference>
<proteinExistence type="predicted"/>
<dbReference type="PANTHER" id="PTHR47018">
    <property type="entry name" value="CXC DOMAIN-CONTAINING PROTEIN-RELATED"/>
    <property type="match status" value="1"/>
</dbReference>
<dbReference type="EMBL" id="JAVRBK010000001">
    <property type="protein sequence ID" value="KAK5650089.1"/>
    <property type="molecule type" value="Genomic_DNA"/>
</dbReference>
<gene>
    <name evidence="1" type="ORF">RI129_001118</name>
</gene>
<dbReference type="Proteomes" id="UP001329430">
    <property type="component" value="Chromosome 1"/>
</dbReference>
<keyword evidence="2" id="KW-1185">Reference proteome</keyword>
<dbReference type="AlphaFoldDB" id="A0AAN7VX57"/>
<accession>A0AAN7VX57</accession>